<dbReference type="GO" id="GO:0046872">
    <property type="term" value="F:metal ion binding"/>
    <property type="evidence" value="ECO:0007669"/>
    <property type="project" value="UniProtKB-KW"/>
</dbReference>
<dbReference type="EC" id="2.7.7.7" evidence="3"/>
<evidence type="ECO:0000256" key="3">
    <source>
        <dbReference type="ARBA" id="ARBA00012417"/>
    </source>
</evidence>
<dbReference type="GO" id="GO:0006260">
    <property type="term" value="P:DNA replication"/>
    <property type="evidence" value="ECO:0007669"/>
    <property type="project" value="UniProtKB-KW"/>
</dbReference>
<evidence type="ECO:0000256" key="8">
    <source>
        <dbReference type="ARBA" id="ARBA00022723"/>
    </source>
</evidence>
<dbReference type="Gene3D" id="3.30.460.10">
    <property type="entry name" value="Beta Polymerase, domain 2"/>
    <property type="match status" value="1"/>
</dbReference>
<dbReference type="CDD" id="cd00141">
    <property type="entry name" value="NT_POLXc"/>
    <property type="match status" value="1"/>
</dbReference>
<dbReference type="Proteomes" id="UP000799291">
    <property type="component" value="Unassembled WGS sequence"/>
</dbReference>
<dbReference type="PANTHER" id="PTHR11276:SF28">
    <property type="entry name" value="DNA POLYMERASE LAMBDA"/>
    <property type="match status" value="1"/>
</dbReference>
<comment type="subcellular location">
    <subcellularLocation>
        <location evidence="1">Nucleus</location>
    </subcellularLocation>
</comment>
<dbReference type="Gene3D" id="3.30.210.10">
    <property type="entry name" value="DNA polymerase, thumb domain"/>
    <property type="match status" value="1"/>
</dbReference>
<dbReference type="InterPro" id="IPR002054">
    <property type="entry name" value="DNA-dir_DNA_pol_X"/>
</dbReference>
<feature type="domain" description="DNA-directed DNA polymerase X" evidence="18">
    <location>
        <begin position="449"/>
        <end position="776"/>
    </location>
</feature>
<evidence type="ECO:0000256" key="11">
    <source>
        <dbReference type="ARBA" id="ARBA00023125"/>
    </source>
</evidence>
<dbReference type="Pfam" id="PF14716">
    <property type="entry name" value="HHH_8"/>
    <property type="match status" value="1"/>
</dbReference>
<dbReference type="InterPro" id="IPR037160">
    <property type="entry name" value="DNA_Pol_thumb_sf"/>
</dbReference>
<comment type="similarity">
    <text evidence="2">Belongs to the DNA polymerase type-X family.</text>
</comment>
<dbReference type="GO" id="GO:0005634">
    <property type="term" value="C:nucleus"/>
    <property type="evidence" value="ECO:0007669"/>
    <property type="project" value="UniProtKB-SubCell"/>
</dbReference>
<evidence type="ECO:0000256" key="1">
    <source>
        <dbReference type="ARBA" id="ARBA00004123"/>
    </source>
</evidence>
<dbReference type="FunFam" id="3.30.210.10:FF:000001">
    <property type="entry name" value="DNA polymerase lambda"/>
    <property type="match status" value="1"/>
</dbReference>
<dbReference type="Pfam" id="PF10391">
    <property type="entry name" value="DNA_pol_lambd_f"/>
    <property type="match status" value="1"/>
</dbReference>
<dbReference type="InterPro" id="IPR028207">
    <property type="entry name" value="DNA_pol_B_palm_palm"/>
</dbReference>
<feature type="region of interest" description="Disordered" evidence="17">
    <location>
        <begin position="44"/>
        <end position="134"/>
    </location>
</feature>
<dbReference type="InterPro" id="IPR022312">
    <property type="entry name" value="DNA_pol_X"/>
</dbReference>
<dbReference type="SMART" id="SM00483">
    <property type="entry name" value="POLXc"/>
    <property type="match status" value="1"/>
</dbReference>
<evidence type="ECO:0000256" key="17">
    <source>
        <dbReference type="SAM" id="MobiDB-lite"/>
    </source>
</evidence>
<keyword evidence="9" id="KW-0227">DNA damage</keyword>
<name>A0A6G1JLV6_9PLEO</name>
<evidence type="ECO:0000256" key="10">
    <source>
        <dbReference type="ARBA" id="ARBA00022932"/>
    </source>
</evidence>
<keyword evidence="5" id="KW-0808">Transferase</keyword>
<keyword evidence="20" id="KW-1185">Reference proteome</keyword>
<dbReference type="SUPFAM" id="SSF81585">
    <property type="entry name" value="PsbU/PolX domain-like"/>
    <property type="match status" value="1"/>
</dbReference>
<dbReference type="PROSITE" id="PS00522">
    <property type="entry name" value="DNA_POLYMERASE_X"/>
    <property type="match status" value="1"/>
</dbReference>
<dbReference type="InterPro" id="IPR043519">
    <property type="entry name" value="NT_sf"/>
</dbReference>
<evidence type="ECO:0000313" key="19">
    <source>
        <dbReference type="EMBL" id="KAF2691210.1"/>
    </source>
</evidence>
<evidence type="ECO:0000256" key="15">
    <source>
        <dbReference type="ARBA" id="ARBA00049244"/>
    </source>
</evidence>
<evidence type="ECO:0000256" key="6">
    <source>
        <dbReference type="ARBA" id="ARBA00022695"/>
    </source>
</evidence>
<evidence type="ECO:0000256" key="7">
    <source>
        <dbReference type="ARBA" id="ARBA00022705"/>
    </source>
</evidence>
<keyword evidence="12" id="KW-0234">DNA repair</keyword>
<dbReference type="PRINTS" id="PR00870">
    <property type="entry name" value="DNAPOLXBETA"/>
</dbReference>
<evidence type="ECO:0000256" key="9">
    <source>
        <dbReference type="ARBA" id="ARBA00022763"/>
    </source>
</evidence>
<evidence type="ECO:0000256" key="14">
    <source>
        <dbReference type="ARBA" id="ARBA00023242"/>
    </source>
</evidence>
<dbReference type="InterPro" id="IPR002008">
    <property type="entry name" value="DNA_pol_X_beta-like"/>
</dbReference>
<dbReference type="AlphaFoldDB" id="A0A6G1JLV6"/>
<evidence type="ECO:0000256" key="4">
    <source>
        <dbReference type="ARBA" id="ARBA00022634"/>
    </source>
</evidence>
<evidence type="ECO:0000256" key="16">
    <source>
        <dbReference type="PIRSR" id="PIRSR622312-50"/>
    </source>
</evidence>
<dbReference type="InterPro" id="IPR029398">
    <property type="entry name" value="PolB_thumb"/>
</dbReference>
<dbReference type="GO" id="GO:0016829">
    <property type="term" value="F:lyase activity"/>
    <property type="evidence" value="ECO:0007669"/>
    <property type="project" value="UniProtKB-KW"/>
</dbReference>
<evidence type="ECO:0000256" key="5">
    <source>
        <dbReference type="ARBA" id="ARBA00022679"/>
    </source>
</evidence>
<dbReference type="SUPFAM" id="SSF47802">
    <property type="entry name" value="DNA polymerase beta, N-terminal domain-like"/>
    <property type="match status" value="1"/>
</dbReference>
<feature type="region of interest" description="Disordered" evidence="17">
    <location>
        <begin position="376"/>
        <end position="432"/>
    </location>
</feature>
<dbReference type="InterPro" id="IPR027421">
    <property type="entry name" value="DNA_pol_lamdba_lyase_dom_sf"/>
</dbReference>
<evidence type="ECO:0000256" key="13">
    <source>
        <dbReference type="ARBA" id="ARBA00023239"/>
    </source>
</evidence>
<feature type="region of interest" description="Disordered" evidence="17">
    <location>
        <begin position="272"/>
        <end position="335"/>
    </location>
</feature>
<dbReference type="FunFam" id="1.10.150.110:FF:000005">
    <property type="entry name" value="DNA polymerase POL4"/>
    <property type="match status" value="1"/>
</dbReference>
<proteinExistence type="inferred from homology"/>
<keyword evidence="8" id="KW-0479">Metal-binding</keyword>
<dbReference type="Pfam" id="PF14792">
    <property type="entry name" value="DNA_pol_B_palm"/>
    <property type="match status" value="1"/>
</dbReference>
<dbReference type="InterPro" id="IPR010996">
    <property type="entry name" value="HHH_MUS81"/>
</dbReference>
<organism evidence="19 20">
    <name type="scientific">Lentithecium fluviatile CBS 122367</name>
    <dbReference type="NCBI Taxonomy" id="1168545"/>
    <lineage>
        <taxon>Eukaryota</taxon>
        <taxon>Fungi</taxon>
        <taxon>Dikarya</taxon>
        <taxon>Ascomycota</taxon>
        <taxon>Pezizomycotina</taxon>
        <taxon>Dothideomycetes</taxon>
        <taxon>Pleosporomycetidae</taxon>
        <taxon>Pleosporales</taxon>
        <taxon>Massarineae</taxon>
        <taxon>Lentitheciaceae</taxon>
        <taxon>Lentithecium</taxon>
    </lineage>
</organism>
<dbReference type="Gene3D" id="3.40.50.10190">
    <property type="entry name" value="BRCT domain"/>
    <property type="match status" value="1"/>
</dbReference>
<keyword evidence="4" id="KW-0237">DNA synthesis</keyword>
<dbReference type="SUPFAM" id="SSF81301">
    <property type="entry name" value="Nucleotidyltransferase"/>
    <property type="match status" value="1"/>
</dbReference>
<keyword evidence="14" id="KW-0539">Nucleus</keyword>
<dbReference type="InterPro" id="IPR036420">
    <property type="entry name" value="BRCT_dom_sf"/>
</dbReference>
<evidence type="ECO:0000256" key="2">
    <source>
        <dbReference type="ARBA" id="ARBA00008323"/>
    </source>
</evidence>
<evidence type="ECO:0000256" key="12">
    <source>
        <dbReference type="ARBA" id="ARBA00023204"/>
    </source>
</evidence>
<gene>
    <name evidence="19" type="ORF">K458DRAFT_438871</name>
</gene>
<keyword evidence="7" id="KW-0235">DNA replication</keyword>
<dbReference type="GO" id="GO:0003677">
    <property type="term" value="F:DNA binding"/>
    <property type="evidence" value="ECO:0007669"/>
    <property type="project" value="UniProtKB-KW"/>
</dbReference>
<protein>
    <recommendedName>
        <fullName evidence="3">DNA-directed DNA polymerase</fullName>
        <ecNumber evidence="3">2.7.7.7</ecNumber>
    </recommendedName>
</protein>
<reference evidence="19" key="1">
    <citation type="journal article" date="2020" name="Stud. Mycol.">
        <title>101 Dothideomycetes genomes: a test case for predicting lifestyles and emergence of pathogens.</title>
        <authorList>
            <person name="Haridas S."/>
            <person name="Albert R."/>
            <person name="Binder M."/>
            <person name="Bloem J."/>
            <person name="Labutti K."/>
            <person name="Salamov A."/>
            <person name="Andreopoulos B."/>
            <person name="Baker S."/>
            <person name="Barry K."/>
            <person name="Bills G."/>
            <person name="Bluhm B."/>
            <person name="Cannon C."/>
            <person name="Castanera R."/>
            <person name="Culley D."/>
            <person name="Daum C."/>
            <person name="Ezra D."/>
            <person name="Gonzalez J."/>
            <person name="Henrissat B."/>
            <person name="Kuo A."/>
            <person name="Liang C."/>
            <person name="Lipzen A."/>
            <person name="Lutzoni F."/>
            <person name="Magnuson J."/>
            <person name="Mondo S."/>
            <person name="Nolan M."/>
            <person name="Ohm R."/>
            <person name="Pangilinan J."/>
            <person name="Park H.-J."/>
            <person name="Ramirez L."/>
            <person name="Alfaro M."/>
            <person name="Sun H."/>
            <person name="Tritt A."/>
            <person name="Yoshinaga Y."/>
            <person name="Zwiers L.-H."/>
            <person name="Turgeon B."/>
            <person name="Goodwin S."/>
            <person name="Spatafora J."/>
            <person name="Crous P."/>
            <person name="Grigoriev I."/>
        </authorList>
    </citation>
    <scope>NUCLEOTIDE SEQUENCE</scope>
    <source>
        <strain evidence="19">CBS 122367</strain>
    </source>
</reference>
<dbReference type="Pfam" id="PF14791">
    <property type="entry name" value="DNA_pol_B_thumb"/>
    <property type="match status" value="1"/>
</dbReference>
<dbReference type="InterPro" id="IPR019843">
    <property type="entry name" value="DNA_pol-X_BS"/>
</dbReference>
<accession>A0A6G1JLV6</accession>
<dbReference type="FunFam" id="1.10.150.20:FF:000010">
    <property type="entry name" value="DNA polymerase lambda"/>
    <property type="match status" value="1"/>
</dbReference>
<evidence type="ECO:0000313" key="20">
    <source>
        <dbReference type="Proteomes" id="UP000799291"/>
    </source>
</evidence>
<dbReference type="Gene3D" id="1.10.150.20">
    <property type="entry name" value="5' to 3' exonuclease, C-terminal subdomain"/>
    <property type="match status" value="1"/>
</dbReference>
<feature type="active site" description="Nucleophile; Schiff-base intermediate with DNA; for 5'-dRP lyase activity" evidence="16">
    <location>
        <position position="510"/>
    </location>
</feature>
<comment type="catalytic activity">
    <reaction evidence="15">
        <text>DNA(n) + a 2'-deoxyribonucleoside 5'-triphosphate = DNA(n+1) + diphosphate</text>
        <dbReference type="Rhea" id="RHEA:22508"/>
        <dbReference type="Rhea" id="RHEA-COMP:17339"/>
        <dbReference type="Rhea" id="RHEA-COMP:17340"/>
        <dbReference type="ChEBI" id="CHEBI:33019"/>
        <dbReference type="ChEBI" id="CHEBI:61560"/>
        <dbReference type="ChEBI" id="CHEBI:173112"/>
        <dbReference type="EC" id="2.7.7.7"/>
    </reaction>
</comment>
<dbReference type="GO" id="GO:0006303">
    <property type="term" value="P:double-strand break repair via nonhomologous end joining"/>
    <property type="evidence" value="ECO:0007669"/>
    <property type="project" value="TreeGrafter"/>
</dbReference>
<evidence type="ECO:0000259" key="18">
    <source>
        <dbReference type="SMART" id="SM00483"/>
    </source>
</evidence>
<keyword evidence="6" id="KW-0548">Nucleotidyltransferase</keyword>
<sequence length="777" mass="87129">MSDKSLQDKVEYFKEQELLDISDDERDFPDEGFRNAERALADFEAMPPPAPPAKLVRQPNSFLGPTPKEVQNESGTYATKKLAPMRADGPGLTRSATAPESEMTKSFPVTKPRQGPSSNPPKSETKLEETTSMPDLVAEGNVPFYKKMGVAPRELKNGKYVKTADNIKLDPEEKQLLKGEIFYFFPNDDVSMARRRRIHKAIQLGAAWVKEWCDDVKYVMVDDGSHTYSQLLRNVNKAGFSRRVIIVKFDPYIPQCIELGFLLDHTAGRFALKGAPQPNPPSSTDPPLALPDSQVSSLPIKPSRRQLVAEPSRKTDSVPTEGFISQPADEHPTISDDEVVKDSFIRFSSPAREEQAKQSDLFNDTLSEAIQQTKAVAHLPLDEDEEIDFWPSSSGSYDLDSGTDDEDQEPSPKRAKTSRHTYTAPKPKGGINQNAFQCMDPVGKSSSQNPNARAIEILDQMCKHYDQMNDQWRTLAYRKAITTLQKQTTKISTAKEAAALPFIGSRFADKIEEIVFTDRLRRLDGTRDDPMDKVLRLFLGVYGAGLSRANKWIQAGHRTLDNLVANAKLTESEKIGIEHYYDFAARIPRAEVEAHGNFVTSALNKLDPEFQAIIMGSYRRGAKDSGDIDLIITKPGASVSMLREIVFQKLVPSLFKVGFLKVKLATFSRHEDGTMWHGASCLPSSKTWRRLDLLLVPGEEMGAALIYFTGNDIFNRSIRLLASKKGMRLNQRGLFKDAIRGKNREKLNKDTLVEGKDEKKIFEILGVPWREPTERIC</sequence>
<dbReference type="EMBL" id="MU005570">
    <property type="protein sequence ID" value="KAF2691210.1"/>
    <property type="molecule type" value="Genomic_DNA"/>
</dbReference>
<dbReference type="PANTHER" id="PTHR11276">
    <property type="entry name" value="DNA POLYMERASE TYPE-X FAMILY MEMBER"/>
    <property type="match status" value="1"/>
</dbReference>
<keyword evidence="13" id="KW-0456">Lyase</keyword>
<keyword evidence="10" id="KW-0239">DNA-directed DNA polymerase</keyword>
<dbReference type="Gene3D" id="1.10.150.110">
    <property type="entry name" value="DNA polymerase beta, N-terminal domain-like"/>
    <property type="match status" value="1"/>
</dbReference>
<dbReference type="OrthoDB" id="205514at2759"/>
<keyword evidence="11" id="KW-0238">DNA-binding</keyword>
<dbReference type="InterPro" id="IPR018944">
    <property type="entry name" value="DNA_pol_lambd_fingers_domain"/>
</dbReference>
<dbReference type="GO" id="GO:0003887">
    <property type="term" value="F:DNA-directed DNA polymerase activity"/>
    <property type="evidence" value="ECO:0007669"/>
    <property type="project" value="UniProtKB-KW"/>
</dbReference>
<dbReference type="PRINTS" id="PR00869">
    <property type="entry name" value="DNAPOLX"/>
</dbReference>